<evidence type="ECO:0000256" key="1">
    <source>
        <dbReference type="SAM" id="MobiDB-lite"/>
    </source>
</evidence>
<reference evidence="4" key="1">
    <citation type="submission" date="2025-08" db="UniProtKB">
        <authorList>
            <consortium name="RefSeq"/>
        </authorList>
    </citation>
    <scope>IDENTIFICATION</scope>
    <source>
        <tissue evidence="4">Blood</tissue>
    </source>
</reference>
<feature type="non-terminal residue" evidence="4">
    <location>
        <position position="155"/>
    </location>
</feature>
<dbReference type="Pfam" id="PF01390">
    <property type="entry name" value="SEA"/>
    <property type="match status" value="1"/>
</dbReference>
<sequence length="155" mass="17026">ASPLLVLFTINFTITNLRYEENMHHPGSRKFNTTDRVLQGLLRPLFKNTNVGPLYSGCRLTLLRPEKNGTATGVDATCTYRSDPKNPGLDREQLYWELSQLTKSITELGPYTLGRNSLYVNGFTQQRSVPSTSTPGTSSVDLGTSETPASQSGPS</sequence>
<dbReference type="InterPro" id="IPR028850">
    <property type="entry name" value="MUC16"/>
</dbReference>
<keyword evidence="3" id="KW-1185">Reference proteome</keyword>
<feature type="non-terminal residue" evidence="4">
    <location>
        <position position="1"/>
    </location>
</feature>
<dbReference type="RefSeq" id="XP_032129694.1">
    <property type="nucleotide sequence ID" value="XM_032273803.1"/>
</dbReference>
<gene>
    <name evidence="4" type="primary">LOC116548244</name>
</gene>
<organism evidence="3 4">
    <name type="scientific">Sapajus apella</name>
    <name type="common">Brown-capped capuchin</name>
    <name type="synonym">Cebus apella</name>
    <dbReference type="NCBI Taxonomy" id="9515"/>
    <lineage>
        <taxon>Eukaryota</taxon>
        <taxon>Metazoa</taxon>
        <taxon>Chordata</taxon>
        <taxon>Craniata</taxon>
        <taxon>Vertebrata</taxon>
        <taxon>Euteleostomi</taxon>
        <taxon>Mammalia</taxon>
        <taxon>Eutheria</taxon>
        <taxon>Euarchontoglires</taxon>
        <taxon>Primates</taxon>
        <taxon>Haplorrhini</taxon>
        <taxon>Platyrrhini</taxon>
        <taxon>Cebidae</taxon>
        <taxon>Cebinae</taxon>
        <taxon>Sapajus</taxon>
    </lineage>
</organism>
<dbReference type="InterPro" id="IPR036364">
    <property type="entry name" value="SEA_dom_sf"/>
</dbReference>
<dbReference type="PANTHER" id="PTHR14672:SF1">
    <property type="entry name" value="MUCIN-16"/>
    <property type="match status" value="1"/>
</dbReference>
<dbReference type="FunFam" id="3.30.70.960:FF:000003">
    <property type="entry name" value="MUC16 isoform 1"/>
    <property type="match status" value="1"/>
</dbReference>
<dbReference type="Gene3D" id="3.30.70.960">
    <property type="entry name" value="SEA domain"/>
    <property type="match status" value="1"/>
</dbReference>
<name>A0A6J3HJ27_SAPAP</name>
<evidence type="ECO:0000313" key="3">
    <source>
        <dbReference type="Proteomes" id="UP000504640"/>
    </source>
</evidence>
<dbReference type="SUPFAM" id="SSF82671">
    <property type="entry name" value="SEA domain"/>
    <property type="match status" value="1"/>
</dbReference>
<evidence type="ECO:0000259" key="2">
    <source>
        <dbReference type="PROSITE" id="PS50024"/>
    </source>
</evidence>
<feature type="compositionally biased region" description="Polar residues" evidence="1">
    <location>
        <begin position="141"/>
        <end position="155"/>
    </location>
</feature>
<dbReference type="InterPro" id="IPR000082">
    <property type="entry name" value="SEA_dom"/>
</dbReference>
<accession>A0A6J3HJ27</accession>
<dbReference type="PANTHER" id="PTHR14672">
    <property type="entry name" value="MUCIN-16"/>
    <property type="match status" value="1"/>
</dbReference>
<protein>
    <submittedName>
        <fullName evidence="4">Mucin-16-like</fullName>
    </submittedName>
</protein>
<evidence type="ECO:0000313" key="4">
    <source>
        <dbReference type="RefSeq" id="XP_032129694.1"/>
    </source>
</evidence>
<feature type="domain" description="SEA" evidence="2">
    <location>
        <begin position="4"/>
        <end position="125"/>
    </location>
</feature>
<dbReference type="Proteomes" id="UP000504640">
    <property type="component" value="Unplaced"/>
</dbReference>
<feature type="compositionally biased region" description="Low complexity" evidence="1">
    <location>
        <begin position="128"/>
        <end position="140"/>
    </location>
</feature>
<dbReference type="GeneID" id="116548244"/>
<dbReference type="PROSITE" id="PS50024">
    <property type="entry name" value="SEA"/>
    <property type="match status" value="1"/>
</dbReference>
<feature type="region of interest" description="Disordered" evidence="1">
    <location>
        <begin position="126"/>
        <end position="155"/>
    </location>
</feature>
<proteinExistence type="predicted"/>
<dbReference type="AlphaFoldDB" id="A0A6J3HJ27"/>